<accession>A0A939BGH8</accession>
<name>A0A939BGH8_9CLOT</name>
<dbReference type="EMBL" id="JACJKS010000003">
    <property type="protein sequence ID" value="MBM6947711.1"/>
    <property type="molecule type" value="Genomic_DNA"/>
</dbReference>
<comment type="function">
    <text evidence="5">Modulates RecA activity.</text>
</comment>
<dbReference type="GO" id="GO:0006282">
    <property type="term" value="P:regulation of DNA repair"/>
    <property type="evidence" value="ECO:0007669"/>
    <property type="project" value="UniProtKB-UniRule"/>
</dbReference>
<dbReference type="InterPro" id="IPR036388">
    <property type="entry name" value="WH-like_DNA-bd_sf"/>
</dbReference>
<comment type="caution">
    <text evidence="8">The sequence shown here is derived from an EMBL/GenBank/DDBJ whole genome shotgun (WGS) entry which is preliminary data.</text>
</comment>
<evidence type="ECO:0000313" key="8">
    <source>
        <dbReference type="EMBL" id="MBM6947711.1"/>
    </source>
</evidence>
<dbReference type="HAMAP" id="MF_01114">
    <property type="entry name" value="RecX"/>
    <property type="match status" value="1"/>
</dbReference>
<evidence type="ECO:0000259" key="7">
    <source>
        <dbReference type="Pfam" id="PF21982"/>
    </source>
</evidence>
<dbReference type="AlphaFoldDB" id="A0A939BGH8"/>
<comment type="similarity">
    <text evidence="2 5">Belongs to the RecX family.</text>
</comment>
<evidence type="ECO:0000256" key="1">
    <source>
        <dbReference type="ARBA" id="ARBA00004496"/>
    </source>
</evidence>
<reference evidence="8" key="1">
    <citation type="submission" date="2020-08" db="EMBL/GenBank/DDBJ databases">
        <authorList>
            <person name="Cejkova D."/>
            <person name="Kubasova T."/>
            <person name="Jahodarova E."/>
            <person name="Rychlik I."/>
        </authorList>
    </citation>
    <scope>NUCLEOTIDE SEQUENCE</scope>
    <source>
        <strain evidence="8">An582</strain>
    </source>
</reference>
<gene>
    <name evidence="5" type="primary">recX</name>
    <name evidence="8" type="ORF">H6A20_03400</name>
</gene>
<dbReference type="InterPro" id="IPR053925">
    <property type="entry name" value="RecX_HTH_3rd"/>
</dbReference>
<evidence type="ECO:0000256" key="2">
    <source>
        <dbReference type="ARBA" id="ARBA00009695"/>
    </source>
</evidence>
<evidence type="ECO:0000313" key="9">
    <source>
        <dbReference type="Proteomes" id="UP000705508"/>
    </source>
</evidence>
<dbReference type="InterPro" id="IPR053926">
    <property type="entry name" value="RecX_HTH_1st"/>
</dbReference>
<reference evidence="8" key="2">
    <citation type="journal article" date="2021" name="Sci. Rep.">
        <title>The distribution of antibiotic resistance genes in chicken gut microbiota commensals.</title>
        <authorList>
            <person name="Juricova H."/>
            <person name="Matiasovicova J."/>
            <person name="Kubasova T."/>
            <person name="Cejkova D."/>
            <person name="Rychlik I."/>
        </authorList>
    </citation>
    <scope>NUCLEOTIDE SEQUENCE</scope>
    <source>
        <strain evidence="8">An582</strain>
    </source>
</reference>
<comment type="subcellular location">
    <subcellularLocation>
        <location evidence="1 5">Cytoplasm</location>
    </subcellularLocation>
</comment>
<dbReference type="Proteomes" id="UP000705508">
    <property type="component" value="Unassembled WGS sequence"/>
</dbReference>
<keyword evidence="4 5" id="KW-0963">Cytoplasm</keyword>
<dbReference type="RefSeq" id="WP_204905758.1">
    <property type="nucleotide sequence ID" value="NZ_JACJKS010000003.1"/>
</dbReference>
<dbReference type="Pfam" id="PF21981">
    <property type="entry name" value="RecX_HTH3"/>
    <property type="match status" value="1"/>
</dbReference>
<dbReference type="Pfam" id="PF21982">
    <property type="entry name" value="RecX_HTH1"/>
    <property type="match status" value="1"/>
</dbReference>
<feature type="domain" description="RecX third three-helical" evidence="6">
    <location>
        <begin position="155"/>
        <end position="197"/>
    </location>
</feature>
<evidence type="ECO:0000256" key="5">
    <source>
        <dbReference type="HAMAP-Rule" id="MF_01114"/>
    </source>
</evidence>
<dbReference type="Gene3D" id="1.10.10.10">
    <property type="entry name" value="Winged helix-like DNA-binding domain superfamily/Winged helix DNA-binding domain"/>
    <property type="match status" value="2"/>
</dbReference>
<evidence type="ECO:0000259" key="6">
    <source>
        <dbReference type="Pfam" id="PF21981"/>
    </source>
</evidence>
<protein>
    <recommendedName>
        <fullName evidence="3 5">Regulatory protein RecX</fullName>
    </recommendedName>
</protein>
<proteinExistence type="inferred from homology"/>
<organism evidence="8 9">
    <name type="scientific">Mordavella massiliensis</name>
    <dbReference type="NCBI Taxonomy" id="1871024"/>
    <lineage>
        <taxon>Bacteria</taxon>
        <taxon>Bacillati</taxon>
        <taxon>Bacillota</taxon>
        <taxon>Clostridia</taxon>
        <taxon>Eubacteriales</taxon>
        <taxon>Clostridiaceae</taxon>
        <taxon>Mordavella</taxon>
    </lineage>
</organism>
<feature type="domain" description="RecX first three-helical" evidence="7">
    <location>
        <begin position="59"/>
        <end position="96"/>
    </location>
</feature>
<evidence type="ECO:0000256" key="3">
    <source>
        <dbReference type="ARBA" id="ARBA00018111"/>
    </source>
</evidence>
<dbReference type="PANTHER" id="PTHR33602:SF1">
    <property type="entry name" value="REGULATORY PROTEIN RECX FAMILY PROTEIN"/>
    <property type="match status" value="1"/>
</dbReference>
<dbReference type="PANTHER" id="PTHR33602">
    <property type="entry name" value="REGULATORY PROTEIN RECX FAMILY PROTEIN"/>
    <property type="match status" value="1"/>
</dbReference>
<sequence>MTVTQTEAAGTGNRYRVYLDGQFAFVLYKGELSRYHIRPGRELEPKELEEIRALVIKRARLRAMKLLEISDRSESALRKKLTDSGYTEEIAEDAVSYVKSFGYIDDRRLAANLVDSRKGQKSRAELKAWLMGKGLSKEQTEEALAASYTGSDAREAIQRLARKRHFDPGSATAPEKQRFCAYLARKGFRYEDIRQVIQVSDWNA</sequence>
<evidence type="ECO:0000256" key="4">
    <source>
        <dbReference type="ARBA" id="ARBA00022490"/>
    </source>
</evidence>
<dbReference type="GO" id="GO:0005737">
    <property type="term" value="C:cytoplasm"/>
    <property type="evidence" value="ECO:0007669"/>
    <property type="project" value="UniProtKB-SubCell"/>
</dbReference>
<dbReference type="InterPro" id="IPR003783">
    <property type="entry name" value="Regulatory_RecX"/>
</dbReference>